<comment type="caution">
    <text evidence="1">The sequence shown here is derived from an EMBL/GenBank/DDBJ whole genome shotgun (WGS) entry which is preliminary data.</text>
</comment>
<reference evidence="1" key="1">
    <citation type="submission" date="2019-04" db="EMBL/GenBank/DDBJ databases">
        <title>Microbes associate with the intestines of laboratory mice.</title>
        <authorList>
            <person name="Navarre W."/>
            <person name="Wong E."/>
            <person name="Huang K."/>
            <person name="Tropini C."/>
            <person name="Ng K."/>
            <person name="Yu B."/>
        </authorList>
    </citation>
    <scope>NUCLEOTIDE SEQUENCE</scope>
    <source>
        <strain evidence="1">NM01_1-7b</strain>
    </source>
</reference>
<protein>
    <submittedName>
        <fullName evidence="1">Resolvase</fullName>
    </submittedName>
</protein>
<name>A0AC61RR28_9FIRM</name>
<sequence length="207" mass="24242">MVCKPSKYLFLLLLLYKPSKYIEYLLEFREDKSGKNFTERKQWQKLESIVQPGDTIVFKDICRFTREAEVGYMKYMELLNKGVELIFIDNQTVSMPYIKQLLNVAKAQNLVARTSLESTVKLLLIVELDRAEQERKITVQRIKDGIEASSKRSGRATGKLDKMSDELKADIQLFIKDRSIKQIDLMQKHNISRNTLKKYIEIVKNEK</sequence>
<dbReference type="Proteomes" id="UP000304953">
    <property type="component" value="Unassembled WGS sequence"/>
</dbReference>
<keyword evidence="2" id="KW-1185">Reference proteome</keyword>
<evidence type="ECO:0000313" key="1">
    <source>
        <dbReference type="EMBL" id="TGY90972.1"/>
    </source>
</evidence>
<evidence type="ECO:0000313" key="2">
    <source>
        <dbReference type="Proteomes" id="UP000304953"/>
    </source>
</evidence>
<proteinExistence type="predicted"/>
<accession>A0AC61RR28</accession>
<dbReference type="EMBL" id="SRYA01000076">
    <property type="protein sequence ID" value="TGY90972.1"/>
    <property type="molecule type" value="Genomic_DNA"/>
</dbReference>
<organism evidence="1 2">
    <name type="scientific">Petralouisia muris</name>
    <dbReference type="NCBI Taxonomy" id="3032872"/>
    <lineage>
        <taxon>Bacteria</taxon>
        <taxon>Bacillati</taxon>
        <taxon>Bacillota</taxon>
        <taxon>Clostridia</taxon>
        <taxon>Lachnospirales</taxon>
        <taxon>Lachnospiraceae</taxon>
        <taxon>Petralouisia</taxon>
    </lineage>
</organism>
<gene>
    <name evidence="1" type="ORF">E5329_23420</name>
</gene>